<dbReference type="InterPro" id="IPR001610">
    <property type="entry name" value="PAC"/>
</dbReference>
<feature type="domain" description="PAS" evidence="14">
    <location>
        <begin position="416"/>
        <end position="485"/>
    </location>
</feature>
<protein>
    <recommendedName>
        <fullName evidence="3">histidine kinase</fullName>
        <ecNumber evidence="3">2.7.13.3</ecNumber>
    </recommendedName>
</protein>
<dbReference type="InterPro" id="IPR000014">
    <property type="entry name" value="PAS"/>
</dbReference>
<dbReference type="SMART" id="SM00091">
    <property type="entry name" value="PAS"/>
    <property type="match status" value="1"/>
</dbReference>
<proteinExistence type="predicted"/>
<keyword evidence="10" id="KW-0902">Two-component regulatory system</keyword>
<dbReference type="InterPro" id="IPR036097">
    <property type="entry name" value="HisK_dim/P_sf"/>
</dbReference>
<dbReference type="Pfam" id="PF00512">
    <property type="entry name" value="HisKA"/>
    <property type="match status" value="1"/>
</dbReference>
<evidence type="ECO:0000256" key="3">
    <source>
        <dbReference type="ARBA" id="ARBA00012438"/>
    </source>
</evidence>
<dbReference type="CDD" id="cd00082">
    <property type="entry name" value="HisKA"/>
    <property type="match status" value="1"/>
</dbReference>
<sequence>MSIKTKLSMVLSISVLFILLLNIALNYYTTQENLQQDSETKMVMAAKQIAITVQQTRFSSGYVDDIFGDMLKVAAISAAKSLDPDINNITNQQLEELSKEIGVNHISLLVRRDDDIVVARSSASEEIGLPTKNWGYWHTAFLELFQYGKVVSVTEGQRGDHFWSGPFEFSTSSPEFIDKWGYYYDGNRNYIIDPFIRNSNIKDFVKIISPDTVVEETLRSNPRILEVTGINPETFGNEYMGEDGTDVVHHKLRNRPITFGTYDYGILDQDAAAVKRAVSTLDNVVFVSNIHNKKVLKSFIPILSEGKPTSVISVVMDYEAISSVMREQMISLVAISLVLLEIVIFGSYIVAGYFTRPIQAILGTVNDVSDGHFDRRLEVSSRDELGQLAGRINAMTRNLGNYTSQLKQMVEENQSVKEYLESVINQTADAIHTTDTHQRVISVNKAFEQLYGWKAHEVIGQKLAFVPPEKEELEKERIRSLLAGERLSPVETDRFRKDGSRIEVSITTSLVRDEDGKVTSMISVSRDVTERNRIEELLRRSEKLNTVGQLAAGVAHEIRNPLTTLRGFLQLQQQTRQVKPDHLDLMLSELDRINLIVSEFLILAKPQAIHFQERDVRIIMGDVISFLDSQAHLHGIEFQLNFALESTYVHCEENQLKQVFINLLKNAIEAMPEGGNVWIELTRPTGDVVRIDIRDEGEGIPKDLMPHLGEPFITSKETGTGLGLMVSQRIIQGHRGTMEIESEEGIGTKVSIVLPVVQKNTSDTSEK</sequence>
<evidence type="ECO:0000256" key="6">
    <source>
        <dbReference type="ARBA" id="ARBA00022679"/>
    </source>
</evidence>
<comment type="subcellular location">
    <subcellularLocation>
        <location evidence="2">Cell membrane</location>
        <topology evidence="2">Multi-pass membrane protein</topology>
    </subcellularLocation>
</comment>
<feature type="domain" description="HAMP" evidence="16">
    <location>
        <begin position="352"/>
        <end position="404"/>
    </location>
</feature>
<keyword evidence="12" id="KW-1133">Transmembrane helix</keyword>
<dbReference type="InterPro" id="IPR004358">
    <property type="entry name" value="Sig_transdc_His_kin-like_C"/>
</dbReference>
<dbReference type="Gene3D" id="3.30.565.10">
    <property type="entry name" value="Histidine kinase-like ATPase, C-terminal domain"/>
    <property type="match status" value="1"/>
</dbReference>
<evidence type="ECO:0000256" key="12">
    <source>
        <dbReference type="SAM" id="Phobius"/>
    </source>
</evidence>
<comment type="catalytic activity">
    <reaction evidence="1">
        <text>ATP + protein L-histidine = ADP + protein N-phospho-L-histidine.</text>
        <dbReference type="EC" id="2.7.13.3"/>
    </reaction>
</comment>
<dbReference type="NCBIfam" id="TIGR00229">
    <property type="entry name" value="sensory_box"/>
    <property type="match status" value="1"/>
</dbReference>
<dbReference type="SUPFAM" id="SSF47384">
    <property type="entry name" value="Homodimeric domain of signal transducing histidine kinase"/>
    <property type="match status" value="1"/>
</dbReference>
<keyword evidence="18" id="KW-1185">Reference proteome</keyword>
<dbReference type="AlphaFoldDB" id="A0A0M1N0W7"/>
<dbReference type="InterPro" id="IPR003661">
    <property type="entry name" value="HisK_dim/P_dom"/>
</dbReference>
<dbReference type="GO" id="GO:0000155">
    <property type="term" value="F:phosphorelay sensor kinase activity"/>
    <property type="evidence" value="ECO:0007669"/>
    <property type="project" value="InterPro"/>
</dbReference>
<dbReference type="PANTHER" id="PTHR43065">
    <property type="entry name" value="SENSOR HISTIDINE KINASE"/>
    <property type="match status" value="1"/>
</dbReference>
<keyword evidence="8 17" id="KW-0418">Kinase</keyword>
<keyword evidence="5" id="KW-0597">Phosphoprotein</keyword>
<keyword evidence="11 12" id="KW-0472">Membrane</keyword>
<evidence type="ECO:0000256" key="8">
    <source>
        <dbReference type="ARBA" id="ARBA00022777"/>
    </source>
</evidence>
<dbReference type="InterPro" id="IPR003594">
    <property type="entry name" value="HATPase_dom"/>
</dbReference>
<evidence type="ECO:0000256" key="11">
    <source>
        <dbReference type="ARBA" id="ARBA00023136"/>
    </source>
</evidence>
<dbReference type="SMART" id="SM00388">
    <property type="entry name" value="HisKA"/>
    <property type="match status" value="1"/>
</dbReference>
<dbReference type="SMART" id="SM00304">
    <property type="entry name" value="HAMP"/>
    <property type="match status" value="1"/>
</dbReference>
<gene>
    <name evidence="17" type="ORF">AM231_24310</name>
</gene>
<dbReference type="PATRIC" id="fig|1705565.3.peg.1026"/>
<evidence type="ECO:0000256" key="7">
    <source>
        <dbReference type="ARBA" id="ARBA00022741"/>
    </source>
</evidence>
<dbReference type="GO" id="GO:0005886">
    <property type="term" value="C:plasma membrane"/>
    <property type="evidence" value="ECO:0007669"/>
    <property type="project" value="UniProtKB-SubCell"/>
</dbReference>
<dbReference type="PRINTS" id="PR00344">
    <property type="entry name" value="BCTRLSENSOR"/>
</dbReference>
<dbReference type="SUPFAM" id="SSF158472">
    <property type="entry name" value="HAMP domain-like"/>
    <property type="match status" value="1"/>
</dbReference>
<evidence type="ECO:0000259" key="15">
    <source>
        <dbReference type="PROSITE" id="PS50113"/>
    </source>
</evidence>
<dbReference type="SUPFAM" id="SSF55785">
    <property type="entry name" value="PYP-like sensor domain (PAS domain)"/>
    <property type="match status" value="1"/>
</dbReference>
<dbReference type="PROSITE" id="PS50113">
    <property type="entry name" value="PAC"/>
    <property type="match status" value="1"/>
</dbReference>
<dbReference type="PROSITE" id="PS50885">
    <property type="entry name" value="HAMP"/>
    <property type="match status" value="1"/>
</dbReference>
<evidence type="ECO:0000256" key="2">
    <source>
        <dbReference type="ARBA" id="ARBA00004651"/>
    </source>
</evidence>
<keyword evidence="12" id="KW-0812">Transmembrane</keyword>
<keyword evidence="9" id="KW-0067">ATP-binding</keyword>
<dbReference type="OrthoDB" id="9815750at2"/>
<evidence type="ECO:0000259" key="13">
    <source>
        <dbReference type="PROSITE" id="PS50109"/>
    </source>
</evidence>
<dbReference type="CDD" id="cd00130">
    <property type="entry name" value="PAS"/>
    <property type="match status" value="1"/>
</dbReference>
<dbReference type="InterPro" id="IPR036890">
    <property type="entry name" value="HATPase_C_sf"/>
</dbReference>
<evidence type="ECO:0000259" key="16">
    <source>
        <dbReference type="PROSITE" id="PS50885"/>
    </source>
</evidence>
<keyword evidence="4" id="KW-1003">Cell membrane</keyword>
<dbReference type="SUPFAM" id="SSF55874">
    <property type="entry name" value="ATPase domain of HSP90 chaperone/DNA topoisomerase II/histidine kinase"/>
    <property type="match status" value="1"/>
</dbReference>
<dbReference type="PANTHER" id="PTHR43065:SF34">
    <property type="entry name" value="SPORULATION KINASE A"/>
    <property type="match status" value="1"/>
</dbReference>
<dbReference type="InterPro" id="IPR035965">
    <property type="entry name" value="PAS-like_dom_sf"/>
</dbReference>
<feature type="transmembrane region" description="Helical" evidence="12">
    <location>
        <begin position="329"/>
        <end position="351"/>
    </location>
</feature>
<evidence type="ECO:0000256" key="10">
    <source>
        <dbReference type="ARBA" id="ARBA00023012"/>
    </source>
</evidence>
<dbReference type="CDD" id="cd06225">
    <property type="entry name" value="HAMP"/>
    <property type="match status" value="1"/>
</dbReference>
<dbReference type="PROSITE" id="PS50109">
    <property type="entry name" value="HIS_KIN"/>
    <property type="match status" value="1"/>
</dbReference>
<dbReference type="Pfam" id="PF00672">
    <property type="entry name" value="HAMP"/>
    <property type="match status" value="1"/>
</dbReference>
<accession>A0A0M1N0W7</accession>
<dbReference type="EC" id="2.7.13.3" evidence="3"/>
<feature type="domain" description="PAC" evidence="15">
    <location>
        <begin position="488"/>
        <end position="540"/>
    </location>
</feature>
<dbReference type="Gene3D" id="3.30.450.20">
    <property type="entry name" value="PAS domain"/>
    <property type="match status" value="1"/>
</dbReference>
<dbReference type="SMART" id="SM00086">
    <property type="entry name" value="PAC"/>
    <property type="match status" value="1"/>
</dbReference>
<keyword evidence="6" id="KW-0808">Transferase</keyword>
<organism evidence="17 18">
    <name type="scientific">Paenibacillus solani</name>
    <dbReference type="NCBI Taxonomy" id="1705565"/>
    <lineage>
        <taxon>Bacteria</taxon>
        <taxon>Bacillati</taxon>
        <taxon>Bacillota</taxon>
        <taxon>Bacilli</taxon>
        <taxon>Bacillales</taxon>
        <taxon>Paenibacillaceae</taxon>
        <taxon>Paenibacillus</taxon>
    </lineage>
</organism>
<dbReference type="EMBL" id="LIUT01000008">
    <property type="protein sequence ID" value="KOR75797.1"/>
    <property type="molecule type" value="Genomic_DNA"/>
</dbReference>
<dbReference type="Pfam" id="PF02518">
    <property type="entry name" value="HATPase_c"/>
    <property type="match status" value="1"/>
</dbReference>
<dbReference type="Proteomes" id="UP000036932">
    <property type="component" value="Unassembled WGS sequence"/>
</dbReference>
<dbReference type="Gene3D" id="1.10.287.130">
    <property type="match status" value="1"/>
</dbReference>
<evidence type="ECO:0000256" key="1">
    <source>
        <dbReference type="ARBA" id="ARBA00000085"/>
    </source>
</evidence>
<evidence type="ECO:0000256" key="5">
    <source>
        <dbReference type="ARBA" id="ARBA00022553"/>
    </source>
</evidence>
<dbReference type="InterPro" id="IPR003660">
    <property type="entry name" value="HAMP_dom"/>
</dbReference>
<evidence type="ECO:0000256" key="9">
    <source>
        <dbReference type="ARBA" id="ARBA00022840"/>
    </source>
</evidence>
<dbReference type="GO" id="GO:0005524">
    <property type="term" value="F:ATP binding"/>
    <property type="evidence" value="ECO:0007669"/>
    <property type="project" value="UniProtKB-KW"/>
</dbReference>
<feature type="domain" description="Histidine kinase" evidence="13">
    <location>
        <begin position="553"/>
        <end position="758"/>
    </location>
</feature>
<dbReference type="InterPro" id="IPR000700">
    <property type="entry name" value="PAS-assoc_C"/>
</dbReference>
<keyword evidence="7" id="KW-0547">Nucleotide-binding</keyword>
<evidence type="ECO:0000256" key="4">
    <source>
        <dbReference type="ARBA" id="ARBA00022475"/>
    </source>
</evidence>
<reference evidence="18" key="1">
    <citation type="submission" date="2015-08" db="EMBL/GenBank/DDBJ databases">
        <title>Genome sequencing project for genomic taxonomy and phylogenomics of Bacillus-like bacteria.</title>
        <authorList>
            <person name="Liu B."/>
            <person name="Wang J."/>
            <person name="Zhu Y."/>
            <person name="Liu G."/>
            <person name="Chen Q."/>
            <person name="Chen Z."/>
            <person name="Lan J."/>
            <person name="Che J."/>
            <person name="Ge C."/>
            <person name="Shi H."/>
            <person name="Pan Z."/>
            <person name="Liu X."/>
        </authorList>
    </citation>
    <scope>NUCLEOTIDE SEQUENCE [LARGE SCALE GENOMIC DNA]</scope>
    <source>
        <strain evidence="18">FJAT-22460</strain>
    </source>
</reference>
<evidence type="ECO:0000259" key="14">
    <source>
        <dbReference type="PROSITE" id="PS50112"/>
    </source>
</evidence>
<name>A0A0M1N0W7_9BACL</name>
<comment type="caution">
    <text evidence="17">The sequence shown here is derived from an EMBL/GenBank/DDBJ whole genome shotgun (WGS) entry which is preliminary data.</text>
</comment>
<dbReference type="Gene3D" id="6.10.340.10">
    <property type="match status" value="1"/>
</dbReference>
<dbReference type="InterPro" id="IPR005467">
    <property type="entry name" value="His_kinase_dom"/>
</dbReference>
<evidence type="ECO:0000313" key="18">
    <source>
        <dbReference type="Proteomes" id="UP000036932"/>
    </source>
</evidence>
<dbReference type="RefSeq" id="WP_054404962.1">
    <property type="nucleotide sequence ID" value="NZ_LIUT01000008.1"/>
</dbReference>
<dbReference type="Pfam" id="PF13426">
    <property type="entry name" value="PAS_9"/>
    <property type="match status" value="1"/>
</dbReference>
<dbReference type="PROSITE" id="PS50112">
    <property type="entry name" value="PAS"/>
    <property type="match status" value="1"/>
</dbReference>
<dbReference type="SMART" id="SM00387">
    <property type="entry name" value="HATPase_c"/>
    <property type="match status" value="1"/>
</dbReference>
<evidence type="ECO:0000313" key="17">
    <source>
        <dbReference type="EMBL" id="KOR75797.1"/>
    </source>
</evidence>